<accession>A0A8G2BJ96</accession>
<evidence type="ECO:0000313" key="6">
    <source>
        <dbReference type="Proteomes" id="UP000198615"/>
    </source>
</evidence>
<dbReference type="PANTHER" id="PTHR43132">
    <property type="entry name" value="ARSENICAL RESISTANCE OPERON REPRESSOR ARSR-RELATED"/>
    <property type="match status" value="1"/>
</dbReference>
<keyword evidence="3" id="KW-0804">Transcription</keyword>
<comment type="caution">
    <text evidence="5">The sequence shown here is derived from an EMBL/GenBank/DDBJ whole genome shotgun (WGS) entry which is preliminary data.</text>
</comment>
<dbReference type="InterPro" id="IPR036388">
    <property type="entry name" value="WH-like_DNA-bd_sf"/>
</dbReference>
<keyword evidence="2" id="KW-0238">DNA-binding</keyword>
<dbReference type="Pfam" id="PF12840">
    <property type="entry name" value="HTH_20"/>
    <property type="match status" value="1"/>
</dbReference>
<dbReference type="GO" id="GO:0003700">
    <property type="term" value="F:DNA-binding transcription factor activity"/>
    <property type="evidence" value="ECO:0007669"/>
    <property type="project" value="InterPro"/>
</dbReference>
<feature type="domain" description="HTH arsR-type" evidence="4">
    <location>
        <begin position="1"/>
        <end position="83"/>
    </location>
</feature>
<evidence type="ECO:0000256" key="1">
    <source>
        <dbReference type="ARBA" id="ARBA00023015"/>
    </source>
</evidence>
<evidence type="ECO:0000256" key="3">
    <source>
        <dbReference type="ARBA" id="ARBA00023163"/>
    </source>
</evidence>
<evidence type="ECO:0000256" key="2">
    <source>
        <dbReference type="ARBA" id="ARBA00023125"/>
    </source>
</evidence>
<dbReference type="InterPro" id="IPR011991">
    <property type="entry name" value="ArsR-like_HTH"/>
</dbReference>
<dbReference type="PROSITE" id="PS50987">
    <property type="entry name" value="HTH_ARSR_2"/>
    <property type="match status" value="1"/>
</dbReference>
<dbReference type="InterPro" id="IPR001845">
    <property type="entry name" value="HTH_ArsR_DNA-bd_dom"/>
</dbReference>
<evidence type="ECO:0000313" key="5">
    <source>
        <dbReference type="EMBL" id="SDG02510.1"/>
    </source>
</evidence>
<dbReference type="Proteomes" id="UP000198615">
    <property type="component" value="Unassembled WGS sequence"/>
</dbReference>
<keyword evidence="1" id="KW-0805">Transcription regulation</keyword>
<dbReference type="SMART" id="SM00418">
    <property type="entry name" value="HTH_ARSR"/>
    <property type="match status" value="1"/>
</dbReference>
<name>A0A8G2BJ96_9PROT</name>
<dbReference type="PANTHER" id="PTHR43132:SF2">
    <property type="entry name" value="ARSENICAL RESISTANCE OPERON REPRESSOR ARSR-RELATED"/>
    <property type="match status" value="1"/>
</dbReference>
<dbReference type="CDD" id="cd00090">
    <property type="entry name" value="HTH_ARSR"/>
    <property type="match status" value="1"/>
</dbReference>
<sequence length="104" mass="11466">MAHQHRMRVFKLLMKRGPSGLPAGEIGDRVGISRSSASFHLTQMERAGLLRSRRVHRNVFYAVDLEGMRKLIAYLTEDCCDGHPEVCGSLVTGMPIPACGEGVE</sequence>
<dbReference type="SUPFAM" id="SSF46785">
    <property type="entry name" value="Winged helix' DNA-binding domain"/>
    <property type="match status" value="1"/>
</dbReference>
<dbReference type="GO" id="GO:0003677">
    <property type="term" value="F:DNA binding"/>
    <property type="evidence" value="ECO:0007669"/>
    <property type="project" value="UniProtKB-KW"/>
</dbReference>
<dbReference type="EMBL" id="FNBW01000009">
    <property type="protein sequence ID" value="SDG02510.1"/>
    <property type="molecule type" value="Genomic_DNA"/>
</dbReference>
<organism evidence="5 6">
    <name type="scientific">Thalassobaculum litoreum DSM 18839</name>
    <dbReference type="NCBI Taxonomy" id="1123362"/>
    <lineage>
        <taxon>Bacteria</taxon>
        <taxon>Pseudomonadati</taxon>
        <taxon>Pseudomonadota</taxon>
        <taxon>Alphaproteobacteria</taxon>
        <taxon>Rhodospirillales</taxon>
        <taxon>Thalassobaculaceae</taxon>
        <taxon>Thalassobaculum</taxon>
    </lineage>
</organism>
<protein>
    <submittedName>
        <fullName evidence="5">Transcriptional regulator, ArsR family</fullName>
    </submittedName>
</protein>
<dbReference type="Gene3D" id="1.10.10.10">
    <property type="entry name" value="Winged helix-like DNA-binding domain superfamily/Winged helix DNA-binding domain"/>
    <property type="match status" value="1"/>
</dbReference>
<keyword evidence="6" id="KW-1185">Reference proteome</keyword>
<proteinExistence type="predicted"/>
<dbReference type="AlphaFoldDB" id="A0A8G2BJ96"/>
<evidence type="ECO:0000259" key="4">
    <source>
        <dbReference type="PROSITE" id="PS50987"/>
    </source>
</evidence>
<reference evidence="5 6" key="1">
    <citation type="submission" date="2016-10" db="EMBL/GenBank/DDBJ databases">
        <authorList>
            <person name="Varghese N."/>
            <person name="Submissions S."/>
        </authorList>
    </citation>
    <scope>NUCLEOTIDE SEQUENCE [LARGE SCALE GENOMIC DNA]</scope>
    <source>
        <strain evidence="5 6">DSM 18839</strain>
    </source>
</reference>
<gene>
    <name evidence="5" type="ORF">SAMN05660686_03090</name>
</gene>
<dbReference type="InterPro" id="IPR051011">
    <property type="entry name" value="Metal_resp_trans_reg"/>
</dbReference>
<dbReference type="InterPro" id="IPR036390">
    <property type="entry name" value="WH_DNA-bd_sf"/>
</dbReference>